<evidence type="ECO:0000313" key="1">
    <source>
        <dbReference type="EMBL" id="CAF5116739.1"/>
    </source>
</evidence>
<comment type="caution">
    <text evidence="1">The sequence shown here is derived from an EMBL/GenBank/DDBJ whole genome shotgun (WGS) entry which is preliminary data.</text>
</comment>
<organism evidence="1 3">
    <name type="scientific">Rotaria magnacalcarata</name>
    <dbReference type="NCBI Taxonomy" id="392030"/>
    <lineage>
        <taxon>Eukaryota</taxon>
        <taxon>Metazoa</taxon>
        <taxon>Spiralia</taxon>
        <taxon>Gnathifera</taxon>
        <taxon>Rotifera</taxon>
        <taxon>Eurotatoria</taxon>
        <taxon>Bdelloidea</taxon>
        <taxon>Philodinida</taxon>
        <taxon>Philodinidae</taxon>
        <taxon>Rotaria</taxon>
    </lineage>
</organism>
<dbReference type="Proteomes" id="UP000681967">
    <property type="component" value="Unassembled WGS sequence"/>
</dbReference>
<gene>
    <name evidence="1" type="ORF">BYL167_LOCUS66463</name>
    <name evidence="2" type="ORF">GIL414_LOCUS75852</name>
</gene>
<dbReference type="Proteomes" id="UP000681720">
    <property type="component" value="Unassembled WGS sequence"/>
</dbReference>
<reference evidence="1" key="1">
    <citation type="submission" date="2021-02" db="EMBL/GenBank/DDBJ databases">
        <authorList>
            <person name="Nowell W R."/>
        </authorList>
    </citation>
    <scope>NUCLEOTIDE SEQUENCE</scope>
</reference>
<feature type="non-terminal residue" evidence="1">
    <location>
        <position position="1"/>
    </location>
</feature>
<name>A0A8S3FDF2_9BILA</name>
<evidence type="ECO:0000313" key="3">
    <source>
        <dbReference type="Proteomes" id="UP000681967"/>
    </source>
</evidence>
<dbReference type="EMBL" id="CAJOBH010243295">
    <property type="protein sequence ID" value="CAF5116739.1"/>
    <property type="molecule type" value="Genomic_DNA"/>
</dbReference>
<proteinExistence type="predicted"/>
<accession>A0A8S3FDF2</accession>
<sequence length="64" mass="7062">RILTSLLSPSNVDHIPLHSVLRRTAIDLIGRGYTIWEPYLDIGQVLLTLLDLCAISDSSTVTSK</sequence>
<protein>
    <submittedName>
        <fullName evidence="1">Uncharacterized protein</fullName>
    </submittedName>
</protein>
<dbReference type="AlphaFoldDB" id="A0A8S3FDF2"/>
<evidence type="ECO:0000313" key="2">
    <source>
        <dbReference type="EMBL" id="CAF5198728.1"/>
    </source>
</evidence>
<dbReference type="EMBL" id="CAJOBJ010343991">
    <property type="protein sequence ID" value="CAF5198728.1"/>
    <property type="molecule type" value="Genomic_DNA"/>
</dbReference>